<organism evidence="2 3">
    <name type="scientific">Rhizobium leguminosarum bv. trifolii (strain WSM2304)</name>
    <dbReference type="NCBI Taxonomy" id="395492"/>
    <lineage>
        <taxon>Bacteria</taxon>
        <taxon>Pseudomonadati</taxon>
        <taxon>Pseudomonadota</taxon>
        <taxon>Alphaproteobacteria</taxon>
        <taxon>Hyphomicrobiales</taxon>
        <taxon>Rhizobiaceae</taxon>
        <taxon>Rhizobium/Agrobacterium group</taxon>
        <taxon>Rhizobium</taxon>
    </lineage>
</organism>
<evidence type="ECO:0000259" key="1">
    <source>
        <dbReference type="Pfam" id="PF18925"/>
    </source>
</evidence>
<dbReference type="InterPro" id="IPR043732">
    <property type="entry name" value="DUF5675"/>
</dbReference>
<proteinExistence type="predicted"/>
<reference evidence="2 3" key="1">
    <citation type="journal article" date="2010" name="Stand. Genomic Sci.">
        <title>Complete genome sequence of Rhizobium leguminosarum bv trifolii strain WSM2304, an effective microsymbiont of the South American clover Trifolium polymorphum.</title>
        <authorList>
            <person name="Reeve W."/>
            <person name="O'Hara G."/>
            <person name="Chain P."/>
            <person name="Ardley J."/>
            <person name="Brau L."/>
            <person name="Nandesena K."/>
            <person name="Tiwari R."/>
            <person name="Malfatti S."/>
            <person name="Kiss H."/>
            <person name="Lapidus A."/>
            <person name="Copeland A."/>
            <person name="Nolan M."/>
            <person name="Land M."/>
            <person name="Ivanova N."/>
            <person name="Mavromatis K."/>
            <person name="Markowitz V."/>
            <person name="Kyrpides N."/>
            <person name="Melino V."/>
            <person name="Denton M."/>
            <person name="Yates R."/>
            <person name="Howieson J."/>
        </authorList>
    </citation>
    <scope>NUCLEOTIDE SEQUENCE [LARGE SCALE GENOMIC DNA]</scope>
    <source>
        <strain evidence="2 3">WSM2304</strain>
    </source>
</reference>
<sequence length="133" mass="14594">MRQLNLRRLHTANGATVGVLSGLSRTLYTLEEAWRENQPKVSSIPAGTYQCVPHGWETGTAVSKPKVWQLLNVPGRSSILIHIGNTTKDTEGCILAGMGLMVTQNLSSISDSRMAIELMRREIGENAFTLTIE</sequence>
<evidence type="ECO:0000313" key="2">
    <source>
        <dbReference type="EMBL" id="ACI54453.1"/>
    </source>
</evidence>
<dbReference type="Pfam" id="PF18925">
    <property type="entry name" value="DUF5675"/>
    <property type="match status" value="1"/>
</dbReference>
<dbReference type="AlphaFoldDB" id="A0ABF7QK85"/>
<feature type="domain" description="DUF5675" evidence="1">
    <location>
        <begin position="6"/>
        <end position="122"/>
    </location>
</feature>
<dbReference type="Proteomes" id="UP000008330">
    <property type="component" value="Chromosome"/>
</dbReference>
<evidence type="ECO:0000313" key="3">
    <source>
        <dbReference type="Proteomes" id="UP000008330"/>
    </source>
</evidence>
<dbReference type="RefSeq" id="WP_012557255.1">
    <property type="nucleotide sequence ID" value="NC_011369.1"/>
</dbReference>
<accession>A0ABF7QK85</accession>
<name>A0ABF7QK85_RHILW</name>
<keyword evidence="3" id="KW-1185">Reference proteome</keyword>
<gene>
    <name evidence="2" type="ordered locus">Rleg2_1159</name>
</gene>
<protein>
    <recommendedName>
        <fullName evidence="1">DUF5675 domain-containing protein</fullName>
    </recommendedName>
</protein>
<dbReference type="KEGG" id="rlt:Rleg2_1159"/>
<dbReference type="EMBL" id="CP001191">
    <property type="protein sequence ID" value="ACI54453.1"/>
    <property type="molecule type" value="Genomic_DNA"/>
</dbReference>